<evidence type="ECO:0000313" key="2">
    <source>
        <dbReference type="EMBL" id="VHO06336.1"/>
    </source>
</evidence>
<dbReference type="InterPro" id="IPR009492">
    <property type="entry name" value="TniQ"/>
</dbReference>
<protein>
    <submittedName>
        <fullName evidence="2">Mll9366 protein</fullName>
    </submittedName>
</protein>
<dbReference type="Pfam" id="PF06527">
    <property type="entry name" value="TniQ"/>
    <property type="match status" value="1"/>
</dbReference>
<reference evidence="2" key="1">
    <citation type="submission" date="2019-04" db="EMBL/GenBank/DDBJ databases">
        <authorList>
            <person name="Brambilla D."/>
        </authorList>
    </citation>
    <scope>NUCLEOTIDE SEQUENCE</scope>
    <source>
        <strain evidence="2">BAL1</strain>
    </source>
</reference>
<dbReference type="AlphaFoldDB" id="A0A486XUT9"/>
<dbReference type="EMBL" id="CAAJGR010000029">
    <property type="protein sequence ID" value="VHO06336.1"/>
    <property type="molecule type" value="Genomic_DNA"/>
</dbReference>
<name>A0A486XUT9_9GAMM</name>
<organism evidence="2">
    <name type="scientific">Rheinheimera sp. BAL341</name>
    <dbReference type="NCBI Taxonomy" id="1708203"/>
    <lineage>
        <taxon>Bacteria</taxon>
        <taxon>Pseudomonadati</taxon>
        <taxon>Pseudomonadota</taxon>
        <taxon>Gammaproteobacteria</taxon>
        <taxon>Chromatiales</taxon>
        <taxon>Chromatiaceae</taxon>
        <taxon>Rheinheimera</taxon>
    </lineage>
</organism>
<sequence length="379" mass="43374">MASPYSWHPGSSTVALIKELPFQLLPDESLSSFLVRLSHQFGMTPLALTECICPGSRVWSIDTDRLNSSFLTALANWSGINKKTLYQATIRCYENLASTIPKKQDQVHPWFTTMGIRNRKRESGFSYCPECLADNPQPYFRVHWRFAWHSECIKHSCGLLDRCEQCGEPIKAHLLPITIPHLTICYNCGFDARKAKTRSLREPSARIQSYIDTTLLSGTVDVDDHTLKCSDFLDYLSFWISLLRRARRARTGALYRFLSLLPSGFPEVSEFSKGWAFEKLPVEERSVLMQGLSFITEVNLERLRFQLLSMGFSRQTFLGDWDSPPAVLLPVVHTLPDNSKTQAKARIKKGLKPVPKYLVVRKMRRLLSNFIDKQNALKH</sequence>
<gene>
    <name evidence="2" type="ORF">BAL341_3361</name>
</gene>
<accession>A0A486XUT9</accession>
<proteinExistence type="predicted"/>
<feature type="domain" description="TniQ" evidence="1">
    <location>
        <begin position="23"/>
        <end position="159"/>
    </location>
</feature>
<evidence type="ECO:0000259" key="1">
    <source>
        <dbReference type="Pfam" id="PF06527"/>
    </source>
</evidence>